<comment type="caution">
    <text evidence="2">The sequence shown here is derived from an EMBL/GenBank/DDBJ whole genome shotgun (WGS) entry which is preliminary data.</text>
</comment>
<organism evidence="2 3">
    <name type="scientific">Rhynchospora pubera</name>
    <dbReference type="NCBI Taxonomy" id="906938"/>
    <lineage>
        <taxon>Eukaryota</taxon>
        <taxon>Viridiplantae</taxon>
        <taxon>Streptophyta</taxon>
        <taxon>Embryophyta</taxon>
        <taxon>Tracheophyta</taxon>
        <taxon>Spermatophyta</taxon>
        <taxon>Magnoliopsida</taxon>
        <taxon>Liliopsida</taxon>
        <taxon>Poales</taxon>
        <taxon>Cyperaceae</taxon>
        <taxon>Cyperoideae</taxon>
        <taxon>Rhynchosporeae</taxon>
        <taxon>Rhynchospora</taxon>
    </lineage>
</organism>
<dbReference type="InterPro" id="IPR032675">
    <property type="entry name" value="LRR_dom_sf"/>
</dbReference>
<dbReference type="InterPro" id="IPR056789">
    <property type="entry name" value="LRR_R13L1-DRL21"/>
</dbReference>
<evidence type="ECO:0000313" key="2">
    <source>
        <dbReference type="EMBL" id="KAJ4773275.1"/>
    </source>
</evidence>
<accession>A0AAV8DZB0</accession>
<evidence type="ECO:0000259" key="1">
    <source>
        <dbReference type="Pfam" id="PF25019"/>
    </source>
</evidence>
<dbReference type="SUPFAM" id="SSF52047">
    <property type="entry name" value="RNI-like"/>
    <property type="match status" value="1"/>
</dbReference>
<dbReference type="Pfam" id="PF25019">
    <property type="entry name" value="LRR_R13L1-DRL21"/>
    <property type="match status" value="1"/>
</dbReference>
<feature type="domain" description="R13L1/DRL21-like LRR repeat region" evidence="1">
    <location>
        <begin position="130"/>
        <end position="257"/>
    </location>
</feature>
<protein>
    <submittedName>
        <fullName evidence="2">Disease resistance protein (CC-NBS-LRR class) family</fullName>
    </submittedName>
</protein>
<reference evidence="2" key="1">
    <citation type="submission" date="2022-08" db="EMBL/GenBank/DDBJ databases">
        <authorList>
            <person name="Marques A."/>
        </authorList>
    </citation>
    <scope>NUCLEOTIDE SEQUENCE</scope>
    <source>
        <strain evidence="2">RhyPub2mFocal</strain>
        <tissue evidence="2">Leaves</tissue>
    </source>
</reference>
<dbReference type="EMBL" id="JAMFTS010000003">
    <property type="protein sequence ID" value="KAJ4773275.1"/>
    <property type="molecule type" value="Genomic_DNA"/>
</dbReference>
<dbReference type="AlphaFoldDB" id="A0AAV8DZB0"/>
<dbReference type="PANTHER" id="PTHR47186">
    <property type="entry name" value="LEUCINE-RICH REPEAT-CONTAINING PROTEIN 57"/>
    <property type="match status" value="1"/>
</dbReference>
<sequence length="653" mass="74686">MLIHRNYDNEKWKTNSNLLKSSSLRALQFQAQCLPKELGNMKHIRYLDLSYIKLPTLPETISTLYNLQTLKLSGSQIIELPTEMRYMINLRHLILDDCDELQCMPIGLGQLKYLRTLTKFVVNSCRGGTIGELNNLDLLCGHISLSGLESIRDGKDAQSVNLAAKTNLCSLELKWDKIINEEATTNDQAIIEAFIPHEEMKYLIINGYNGSCFPKWMMEDLNIRNLKRLKLEKCINCAEIPAIWKLSLLENLHLEKMESLRHIVGGRGKHVNGSESFITFPVLKVLTIEDLPNLENWREEDSNLVDFPNLNELVIFGCGKLKSIPVCMPLLASLKVFGSSEIKLHNISNFPMLSSLELINGEDNSHSEPDAFRPPRTLEEMEIVGYENVNPLEEEEEEDQLIRCQTKSLRKLTINTSNCFFSCGPTKVVALRFWKYFECLEYLLIFSCDAIVFWPEEEFRSLKCLKELGFSCCSNLRGSLQAAVSLSSPREHWKDSLPHLESLNIYTCPELVVIPMCSKSLTNLIIWDCPKLSREGLTHLTNLSQLKRISINNLTWGAWPDNMEHLPSLEDLTIFSCPGIESFPEGLQQRLSSLQYLDIDGCPALDRRCRVGGDYWHLVSSVPRYRWMPACIDLEVNERQSFSKKLLNCIRGK</sequence>
<dbReference type="SUPFAM" id="SSF52058">
    <property type="entry name" value="L domain-like"/>
    <property type="match status" value="1"/>
</dbReference>
<dbReference type="Gene3D" id="3.80.10.10">
    <property type="entry name" value="Ribonuclease Inhibitor"/>
    <property type="match status" value="2"/>
</dbReference>
<dbReference type="PANTHER" id="PTHR47186:SF41">
    <property type="entry name" value="OS12G0131701 PROTEIN"/>
    <property type="match status" value="1"/>
</dbReference>
<name>A0AAV8DZB0_9POAL</name>
<gene>
    <name evidence="2" type="ORF">LUZ62_057532</name>
</gene>
<evidence type="ECO:0000313" key="3">
    <source>
        <dbReference type="Proteomes" id="UP001140206"/>
    </source>
</evidence>
<proteinExistence type="predicted"/>
<dbReference type="Proteomes" id="UP001140206">
    <property type="component" value="Chromosome 3"/>
</dbReference>
<keyword evidence="3" id="KW-1185">Reference proteome</keyword>